<keyword evidence="2" id="KW-1185">Reference proteome</keyword>
<gene>
    <name evidence="1" type="ORF">F383_06090</name>
</gene>
<evidence type="ECO:0000313" key="2">
    <source>
        <dbReference type="Proteomes" id="UP000032142"/>
    </source>
</evidence>
<evidence type="ECO:0000313" key="1">
    <source>
        <dbReference type="EMBL" id="KHG24463.1"/>
    </source>
</evidence>
<sequence>MSQCKTMSGTWHRHYTLCLRLSEYPIAFQMVQRITML</sequence>
<dbReference type="Proteomes" id="UP000032142">
    <property type="component" value="Unassembled WGS sequence"/>
</dbReference>
<dbReference type="EMBL" id="KN428912">
    <property type="protein sequence ID" value="KHG24463.1"/>
    <property type="molecule type" value="Genomic_DNA"/>
</dbReference>
<reference evidence="2" key="1">
    <citation type="submission" date="2014-09" db="EMBL/GenBank/DDBJ databases">
        <authorList>
            <person name="Mudge J."/>
            <person name="Ramaraj T."/>
            <person name="Lindquist I.E."/>
            <person name="Bharti A.K."/>
            <person name="Sundararajan A."/>
            <person name="Cameron C.T."/>
            <person name="Woodward J.E."/>
            <person name="May G.D."/>
            <person name="Brubaker C."/>
            <person name="Broadhvest J."/>
            <person name="Wilkins T.A."/>
        </authorList>
    </citation>
    <scope>NUCLEOTIDE SEQUENCE</scope>
    <source>
        <strain evidence="2">cv. AKA8401</strain>
    </source>
</reference>
<proteinExistence type="predicted"/>
<dbReference type="AlphaFoldDB" id="A0A0B0PDE0"/>
<organism evidence="1 2">
    <name type="scientific">Gossypium arboreum</name>
    <name type="common">Tree cotton</name>
    <name type="synonym">Gossypium nanking</name>
    <dbReference type="NCBI Taxonomy" id="29729"/>
    <lineage>
        <taxon>Eukaryota</taxon>
        <taxon>Viridiplantae</taxon>
        <taxon>Streptophyta</taxon>
        <taxon>Embryophyta</taxon>
        <taxon>Tracheophyta</taxon>
        <taxon>Spermatophyta</taxon>
        <taxon>Magnoliopsida</taxon>
        <taxon>eudicotyledons</taxon>
        <taxon>Gunneridae</taxon>
        <taxon>Pentapetalae</taxon>
        <taxon>rosids</taxon>
        <taxon>malvids</taxon>
        <taxon>Malvales</taxon>
        <taxon>Malvaceae</taxon>
        <taxon>Malvoideae</taxon>
        <taxon>Gossypium</taxon>
    </lineage>
</organism>
<accession>A0A0B0PDE0</accession>
<protein>
    <submittedName>
        <fullName evidence="1">Uncharacterized protein</fullName>
    </submittedName>
</protein>
<name>A0A0B0PDE0_GOSAR</name>